<dbReference type="GO" id="GO:0003677">
    <property type="term" value="F:DNA binding"/>
    <property type="evidence" value="ECO:0007669"/>
    <property type="project" value="InterPro"/>
</dbReference>
<dbReference type="AlphaFoldDB" id="A0AAU7VP84"/>
<dbReference type="GO" id="GO:0046914">
    <property type="term" value="F:transition metal ion binding"/>
    <property type="evidence" value="ECO:0007669"/>
    <property type="project" value="InterPro"/>
</dbReference>
<dbReference type="GO" id="GO:0046983">
    <property type="term" value="F:protein dimerization activity"/>
    <property type="evidence" value="ECO:0007669"/>
    <property type="project" value="InterPro"/>
</dbReference>
<accession>A0AAU7VP84</accession>
<gene>
    <name evidence="2" type="ORF">PRVXT_000690</name>
</gene>
<reference evidence="2" key="1">
    <citation type="journal article" date="2013" name="Extremophiles">
        <title>Proteinivorax tanatarense gen. nov., sp. nov., an anaerobic, haloalkaliphilic, proteolytic bacterium isolated from a decaying algal bloom, and proposal of Proteinivoraceae fam. nov.</title>
        <authorList>
            <person name="Kevbrin V."/>
            <person name="Boltyanskaya Y."/>
            <person name="Zhilina T."/>
            <person name="Kolganova T."/>
            <person name="Lavrentjeva E."/>
            <person name="Kuznetsov B."/>
        </authorList>
    </citation>
    <scope>NUCLEOTIDE SEQUENCE</scope>
    <source>
        <strain evidence="2">Z-910T</strain>
    </source>
</reference>
<dbReference type="PROSITE" id="PS50944">
    <property type="entry name" value="HTH_DTXR"/>
    <property type="match status" value="1"/>
</dbReference>
<dbReference type="Pfam" id="PF01325">
    <property type="entry name" value="Fe_dep_repress"/>
    <property type="match status" value="1"/>
</dbReference>
<protein>
    <submittedName>
        <fullName evidence="2">MarR family transcriptional regulator</fullName>
    </submittedName>
</protein>
<dbReference type="SUPFAM" id="SSF46785">
    <property type="entry name" value="Winged helix' DNA-binding domain"/>
    <property type="match status" value="1"/>
</dbReference>
<evidence type="ECO:0000259" key="1">
    <source>
        <dbReference type="PROSITE" id="PS50944"/>
    </source>
</evidence>
<dbReference type="InterPro" id="IPR022687">
    <property type="entry name" value="HTH_DTXR"/>
</dbReference>
<sequence>MNEKFRTVRGYKLTNQAVDKLTSSMEDYLEMIYRFYQTEGMRVTDLAKYLNVRESSVTKMMQRLADLGLVSYKKYGTIKLTKKGEEIGGFLLSRHKIVELFLKNICLNSVSIKDVELIEHNCSLETLHSFHTFNSFLSCHPEFKTQLLDFKTEFTKSNT</sequence>
<dbReference type="PANTHER" id="PTHR33238:SF7">
    <property type="entry name" value="IRON-DEPENDENT TRANSCRIPTIONAL REGULATOR"/>
    <property type="match status" value="1"/>
</dbReference>
<dbReference type="RefSeq" id="WP_350344297.1">
    <property type="nucleotide sequence ID" value="NZ_CP158367.1"/>
</dbReference>
<dbReference type="Gene3D" id="1.10.10.10">
    <property type="entry name" value="Winged helix-like DNA-binding domain superfamily/Winged helix DNA-binding domain"/>
    <property type="match status" value="1"/>
</dbReference>
<dbReference type="SMART" id="SM00529">
    <property type="entry name" value="HTH_DTXR"/>
    <property type="match status" value="1"/>
</dbReference>
<dbReference type="InterPro" id="IPR050536">
    <property type="entry name" value="DtxR_MntR_Metal-Reg"/>
</dbReference>
<proteinExistence type="predicted"/>
<dbReference type="EMBL" id="CP158367">
    <property type="protein sequence ID" value="XBX75553.1"/>
    <property type="molecule type" value="Genomic_DNA"/>
</dbReference>
<feature type="domain" description="HTH dtxR-type" evidence="1">
    <location>
        <begin position="21"/>
        <end position="81"/>
    </location>
</feature>
<dbReference type="PANTHER" id="PTHR33238">
    <property type="entry name" value="IRON (METAL) DEPENDENT REPRESSOR, DTXR FAMILY"/>
    <property type="match status" value="1"/>
</dbReference>
<evidence type="ECO:0000313" key="2">
    <source>
        <dbReference type="EMBL" id="XBX75553.1"/>
    </source>
</evidence>
<reference evidence="2" key="2">
    <citation type="submission" date="2024-06" db="EMBL/GenBank/DDBJ databases">
        <authorList>
            <person name="Petrova K.O."/>
            <person name="Toshchakov S.V."/>
            <person name="Boltjanskaja Y.V."/>
            <person name="Kevbrin V."/>
        </authorList>
    </citation>
    <scope>NUCLEOTIDE SEQUENCE</scope>
    <source>
        <strain evidence="2">Z-910T</strain>
    </source>
</reference>
<dbReference type="InterPro" id="IPR036388">
    <property type="entry name" value="WH-like_DNA-bd_sf"/>
</dbReference>
<dbReference type="InterPro" id="IPR022689">
    <property type="entry name" value="Iron_dep_repressor"/>
</dbReference>
<dbReference type="GO" id="GO:0003700">
    <property type="term" value="F:DNA-binding transcription factor activity"/>
    <property type="evidence" value="ECO:0007669"/>
    <property type="project" value="InterPro"/>
</dbReference>
<name>A0AAU7VP84_9FIRM</name>
<organism evidence="2">
    <name type="scientific">Proteinivorax tanatarense</name>
    <dbReference type="NCBI Taxonomy" id="1260629"/>
    <lineage>
        <taxon>Bacteria</taxon>
        <taxon>Bacillati</taxon>
        <taxon>Bacillota</taxon>
        <taxon>Clostridia</taxon>
        <taxon>Eubacteriales</taxon>
        <taxon>Proteinivoracaceae</taxon>
        <taxon>Proteinivorax</taxon>
    </lineage>
</organism>
<dbReference type="InterPro" id="IPR036390">
    <property type="entry name" value="WH_DNA-bd_sf"/>
</dbReference>
<dbReference type="Gene3D" id="1.10.60.10">
    <property type="entry name" value="Iron dependent repressor, metal binding and dimerisation domain"/>
    <property type="match status" value="1"/>
</dbReference>
<dbReference type="InterPro" id="IPR036421">
    <property type="entry name" value="Fe_dep_repressor_sf"/>
</dbReference>
<dbReference type="SUPFAM" id="SSF47979">
    <property type="entry name" value="Iron-dependent repressor protein, dimerization domain"/>
    <property type="match status" value="1"/>
</dbReference>